<proteinExistence type="predicted"/>
<dbReference type="InterPro" id="IPR008271">
    <property type="entry name" value="Ser/Thr_kinase_AS"/>
</dbReference>
<dbReference type="SUPFAM" id="SSF56112">
    <property type="entry name" value="Protein kinase-like (PK-like)"/>
    <property type="match status" value="1"/>
</dbReference>
<dbReference type="CDD" id="cd14014">
    <property type="entry name" value="STKc_PknB_like"/>
    <property type="match status" value="1"/>
</dbReference>
<evidence type="ECO:0000256" key="5">
    <source>
        <dbReference type="PROSITE-ProRule" id="PRU10141"/>
    </source>
</evidence>
<protein>
    <recommendedName>
        <fullName evidence="8">Protein kinase domain-containing protein</fullName>
    </recommendedName>
</protein>
<gene>
    <name evidence="9" type="ORF">FTUN_3850</name>
</gene>
<dbReference type="PROSITE" id="PS00108">
    <property type="entry name" value="PROTEIN_KINASE_ST"/>
    <property type="match status" value="1"/>
</dbReference>
<dbReference type="InterPro" id="IPR000719">
    <property type="entry name" value="Prot_kinase_dom"/>
</dbReference>
<evidence type="ECO:0000256" key="3">
    <source>
        <dbReference type="ARBA" id="ARBA00022777"/>
    </source>
</evidence>
<evidence type="ECO:0000256" key="1">
    <source>
        <dbReference type="ARBA" id="ARBA00022679"/>
    </source>
</evidence>
<dbReference type="PANTHER" id="PTHR43289">
    <property type="entry name" value="MITOGEN-ACTIVATED PROTEIN KINASE KINASE KINASE 20-RELATED"/>
    <property type="match status" value="1"/>
</dbReference>
<keyword evidence="10" id="KW-1185">Reference proteome</keyword>
<dbReference type="SMART" id="SM00220">
    <property type="entry name" value="S_TKc"/>
    <property type="match status" value="1"/>
</dbReference>
<evidence type="ECO:0000256" key="7">
    <source>
        <dbReference type="SAM" id="Phobius"/>
    </source>
</evidence>
<keyword evidence="7" id="KW-0472">Membrane</keyword>
<dbReference type="PROSITE" id="PS50011">
    <property type="entry name" value="PROTEIN_KINASE_DOM"/>
    <property type="match status" value="1"/>
</dbReference>
<evidence type="ECO:0000259" key="8">
    <source>
        <dbReference type="PROSITE" id="PS50011"/>
    </source>
</evidence>
<accession>A0A6M5YSL5</accession>
<evidence type="ECO:0000256" key="6">
    <source>
        <dbReference type="SAM" id="MobiDB-lite"/>
    </source>
</evidence>
<dbReference type="GO" id="GO:0004674">
    <property type="term" value="F:protein serine/threonine kinase activity"/>
    <property type="evidence" value="ECO:0007669"/>
    <property type="project" value="TreeGrafter"/>
</dbReference>
<dbReference type="RefSeq" id="WP_171471908.1">
    <property type="nucleotide sequence ID" value="NZ_CP053452.2"/>
</dbReference>
<dbReference type="PANTHER" id="PTHR43289:SF6">
    <property type="entry name" value="SERINE_THREONINE-PROTEIN KINASE NEKL-3"/>
    <property type="match status" value="1"/>
</dbReference>
<dbReference type="KEGG" id="ftj:FTUN_3850"/>
<evidence type="ECO:0000256" key="4">
    <source>
        <dbReference type="ARBA" id="ARBA00022840"/>
    </source>
</evidence>
<keyword evidence="3" id="KW-0418">Kinase</keyword>
<dbReference type="GO" id="GO:0005524">
    <property type="term" value="F:ATP binding"/>
    <property type="evidence" value="ECO:0007669"/>
    <property type="project" value="UniProtKB-UniRule"/>
</dbReference>
<dbReference type="EMBL" id="CP053452">
    <property type="protein sequence ID" value="QJW96293.1"/>
    <property type="molecule type" value="Genomic_DNA"/>
</dbReference>
<evidence type="ECO:0000313" key="9">
    <source>
        <dbReference type="EMBL" id="QJW96293.1"/>
    </source>
</evidence>
<feature type="transmembrane region" description="Helical" evidence="7">
    <location>
        <begin position="463"/>
        <end position="485"/>
    </location>
</feature>
<reference evidence="10" key="1">
    <citation type="submission" date="2020-05" db="EMBL/GenBank/DDBJ databases">
        <title>Frigoriglobus tundricola gen. nov., sp. nov., a psychrotolerant cellulolytic planctomycete of the family Gemmataceae with two divergent copies of 16S rRNA gene.</title>
        <authorList>
            <person name="Kulichevskaya I.S."/>
            <person name="Ivanova A.A."/>
            <person name="Naumoff D.G."/>
            <person name="Beletsky A.V."/>
            <person name="Rijpstra W.I.C."/>
            <person name="Sinninghe Damste J.S."/>
            <person name="Mardanov A.V."/>
            <person name="Ravin N.V."/>
            <person name="Dedysh S.N."/>
        </authorList>
    </citation>
    <scope>NUCLEOTIDE SEQUENCE [LARGE SCALE GENOMIC DNA]</scope>
    <source>
        <strain evidence="10">PL17</strain>
    </source>
</reference>
<dbReference type="PROSITE" id="PS00107">
    <property type="entry name" value="PROTEIN_KINASE_ATP"/>
    <property type="match status" value="1"/>
</dbReference>
<keyword evidence="2 5" id="KW-0547">Nucleotide-binding</keyword>
<sequence>MNRPRTVQDVFDALAHDRIVEPARLRAFAERHAPADVASALARLVTDGLLTAYQADEVGCGRASGLWLGAYRVLDRLGRGGMGQVFLAEHSVLGRRAAIKVLSDSLRADPGARRRFVREARAAAALDHPNIVHVFDVDMAHEPPYLVMEHVDGISLQAAVARAGTFSTGEAAAVGVQVADGLAQAAAVGLVHRDIKPANLLVDRRGAVKILDLGIVCFTQETHSRTCGPAVILGTLDYLAPEQAEDSAKVDARADIYALGATLYFLIAGHPPYPMADIRQKLAAKRGEDPPPLNRLRPDVPAEFAALVQRLMARDPNERFAIPGAVVAALHPWAQPAPDYPGRLFRPSSDSTAHDRRATDHEPASDPLPDTLCIVKPPARRPAAPLDAPVGPPEPGAPGPTEELSPEHGTETQGPGSHAALTDEILVPPAGRFELPAALRTAAAPAAPPAPAALARTGIRTRAALALTLVLVVAALVTALTALIARAVW</sequence>
<keyword evidence="4 5" id="KW-0067">ATP-binding</keyword>
<dbReference type="Gene3D" id="3.30.200.20">
    <property type="entry name" value="Phosphorylase Kinase, domain 1"/>
    <property type="match status" value="1"/>
</dbReference>
<keyword evidence="7" id="KW-0812">Transmembrane</keyword>
<keyword evidence="7" id="KW-1133">Transmembrane helix</keyword>
<dbReference type="Proteomes" id="UP000503447">
    <property type="component" value="Chromosome"/>
</dbReference>
<feature type="binding site" evidence="5">
    <location>
        <position position="100"/>
    </location>
    <ligand>
        <name>ATP</name>
        <dbReference type="ChEBI" id="CHEBI:30616"/>
    </ligand>
</feature>
<evidence type="ECO:0000256" key="2">
    <source>
        <dbReference type="ARBA" id="ARBA00022741"/>
    </source>
</evidence>
<evidence type="ECO:0000313" key="10">
    <source>
        <dbReference type="Proteomes" id="UP000503447"/>
    </source>
</evidence>
<feature type="compositionally biased region" description="Basic and acidic residues" evidence="6">
    <location>
        <begin position="352"/>
        <end position="364"/>
    </location>
</feature>
<dbReference type="InterPro" id="IPR011009">
    <property type="entry name" value="Kinase-like_dom_sf"/>
</dbReference>
<dbReference type="InterPro" id="IPR017441">
    <property type="entry name" value="Protein_kinase_ATP_BS"/>
</dbReference>
<dbReference type="Pfam" id="PF00069">
    <property type="entry name" value="Pkinase"/>
    <property type="match status" value="1"/>
</dbReference>
<dbReference type="Gene3D" id="1.10.510.10">
    <property type="entry name" value="Transferase(Phosphotransferase) domain 1"/>
    <property type="match status" value="1"/>
</dbReference>
<keyword evidence="1" id="KW-0808">Transferase</keyword>
<feature type="domain" description="Protein kinase" evidence="8">
    <location>
        <begin position="71"/>
        <end position="334"/>
    </location>
</feature>
<organism evidence="9 10">
    <name type="scientific">Frigoriglobus tundricola</name>
    <dbReference type="NCBI Taxonomy" id="2774151"/>
    <lineage>
        <taxon>Bacteria</taxon>
        <taxon>Pseudomonadati</taxon>
        <taxon>Planctomycetota</taxon>
        <taxon>Planctomycetia</taxon>
        <taxon>Gemmatales</taxon>
        <taxon>Gemmataceae</taxon>
        <taxon>Frigoriglobus</taxon>
    </lineage>
</organism>
<name>A0A6M5YSL5_9BACT</name>
<feature type="region of interest" description="Disordered" evidence="6">
    <location>
        <begin position="341"/>
        <end position="417"/>
    </location>
</feature>
<dbReference type="AlphaFoldDB" id="A0A6M5YSL5"/>